<dbReference type="EMBL" id="JBDFQZ010000001">
    <property type="protein sequence ID" value="KAK9758268.1"/>
    <property type="molecule type" value="Genomic_DNA"/>
</dbReference>
<protein>
    <recommendedName>
        <fullName evidence="2">DUF7870 domain-containing protein</fullName>
    </recommendedName>
</protein>
<dbReference type="PANTHER" id="PTHR33597:SF11">
    <property type="entry name" value="OS07G0620600 PROTEIN"/>
    <property type="match status" value="1"/>
</dbReference>
<keyword evidence="1" id="KW-0812">Transmembrane</keyword>
<feature type="domain" description="DUF7870" evidence="2">
    <location>
        <begin position="248"/>
        <end position="420"/>
    </location>
</feature>
<gene>
    <name evidence="3" type="ORF">RND81_01G219400</name>
</gene>
<keyword evidence="4" id="KW-1185">Reference proteome</keyword>
<keyword evidence="1" id="KW-1133">Transmembrane helix</keyword>
<accession>A0AAW1NK28</accession>
<proteinExistence type="predicted"/>
<dbReference type="Pfam" id="PF25276">
    <property type="entry name" value="DUF7870"/>
    <property type="match status" value="1"/>
</dbReference>
<dbReference type="AlphaFoldDB" id="A0AAW1NK28"/>
<evidence type="ECO:0000256" key="1">
    <source>
        <dbReference type="SAM" id="Phobius"/>
    </source>
</evidence>
<organism evidence="3 4">
    <name type="scientific">Saponaria officinalis</name>
    <name type="common">Common soapwort</name>
    <name type="synonym">Lychnis saponaria</name>
    <dbReference type="NCBI Taxonomy" id="3572"/>
    <lineage>
        <taxon>Eukaryota</taxon>
        <taxon>Viridiplantae</taxon>
        <taxon>Streptophyta</taxon>
        <taxon>Embryophyta</taxon>
        <taxon>Tracheophyta</taxon>
        <taxon>Spermatophyta</taxon>
        <taxon>Magnoliopsida</taxon>
        <taxon>eudicotyledons</taxon>
        <taxon>Gunneridae</taxon>
        <taxon>Pentapetalae</taxon>
        <taxon>Caryophyllales</taxon>
        <taxon>Caryophyllaceae</taxon>
        <taxon>Caryophylleae</taxon>
        <taxon>Saponaria</taxon>
    </lineage>
</organism>
<evidence type="ECO:0000259" key="2">
    <source>
        <dbReference type="Pfam" id="PF25276"/>
    </source>
</evidence>
<dbReference type="PANTHER" id="PTHR33597">
    <property type="entry name" value="OS02G0760400 PROTEIN"/>
    <property type="match status" value="1"/>
</dbReference>
<feature type="transmembrane region" description="Helical" evidence="1">
    <location>
        <begin position="37"/>
        <end position="55"/>
    </location>
</feature>
<reference evidence="3" key="1">
    <citation type="submission" date="2024-03" db="EMBL/GenBank/DDBJ databases">
        <title>WGS assembly of Saponaria officinalis var. Norfolk2.</title>
        <authorList>
            <person name="Jenkins J."/>
            <person name="Shu S."/>
            <person name="Grimwood J."/>
            <person name="Barry K."/>
            <person name="Goodstein D."/>
            <person name="Schmutz J."/>
            <person name="Leebens-Mack J."/>
            <person name="Osbourn A."/>
        </authorList>
    </citation>
    <scope>NUCLEOTIDE SEQUENCE [LARGE SCALE GENOMIC DNA]</scope>
    <source>
        <strain evidence="3">JIC</strain>
    </source>
</reference>
<sequence length="421" mass="48282">MKLPYYYKYNNMHVLHGDDSSTLVFIRHYYESKVLKLVAQAMLLALLIMVLPQVITTNLRVINNNYGSNYTNFELITREEGSILKSLPLIIHDLANEGLLTTKDKLLIVSNNPKINFGNFKDGEKQIIVSPLDLKRQRFVANNEEFDFVFNDYGFGMVQVFIDRALRLGGVVTVRLGLDPNLAFQVPSNYKIVYFRKIDDSAFIAMKKLINVKTTATLTTAAAATATGFSYRRKLLEFLSEEKKAILGNLEDVLLEPPRSATGKSKTYLRKTKFLPDLLNDSLEGYSRRVYIDVGGGHGSTRWFEQNYPKRNKNFDMYRIETVPETEIDKSEDAWEGPPTQMGISDWLWRNVKAEEYVVMKAEAEVVEEMLKSKAIVLVDELFLECKPFGKGGRTKRAYWECLALYGRLRDFGVAVHQWWG</sequence>
<evidence type="ECO:0000313" key="3">
    <source>
        <dbReference type="EMBL" id="KAK9758268.1"/>
    </source>
</evidence>
<name>A0AAW1NK28_SAPOF</name>
<dbReference type="Proteomes" id="UP001443914">
    <property type="component" value="Unassembled WGS sequence"/>
</dbReference>
<dbReference type="InterPro" id="IPR057192">
    <property type="entry name" value="DUF7870"/>
</dbReference>
<evidence type="ECO:0000313" key="4">
    <source>
        <dbReference type="Proteomes" id="UP001443914"/>
    </source>
</evidence>
<comment type="caution">
    <text evidence="3">The sequence shown here is derived from an EMBL/GenBank/DDBJ whole genome shotgun (WGS) entry which is preliminary data.</text>
</comment>
<keyword evidence="1" id="KW-0472">Membrane</keyword>